<dbReference type="Proteomes" id="UP000215145">
    <property type="component" value="Unassembled WGS sequence"/>
</dbReference>
<keyword evidence="3" id="KW-1003">Cell membrane</keyword>
<gene>
    <name evidence="10" type="ORF">CGZ75_22100</name>
</gene>
<evidence type="ECO:0000256" key="1">
    <source>
        <dbReference type="ARBA" id="ARBA00004651"/>
    </source>
</evidence>
<dbReference type="AlphaFoldDB" id="A0A229NUX3"/>
<dbReference type="GO" id="GO:0005886">
    <property type="term" value="C:plasma membrane"/>
    <property type="evidence" value="ECO:0007669"/>
    <property type="project" value="UniProtKB-SubCell"/>
</dbReference>
<comment type="caution">
    <text evidence="10">The sequence shown here is derived from an EMBL/GenBank/DDBJ whole genome shotgun (WGS) entry which is preliminary data.</text>
</comment>
<evidence type="ECO:0000256" key="6">
    <source>
        <dbReference type="ARBA" id="ARBA00023136"/>
    </source>
</evidence>
<proteinExistence type="inferred from homology"/>
<evidence type="ECO:0000256" key="7">
    <source>
        <dbReference type="SAM" id="MobiDB-lite"/>
    </source>
</evidence>
<evidence type="ECO:0000259" key="9">
    <source>
        <dbReference type="Pfam" id="PF02706"/>
    </source>
</evidence>
<evidence type="ECO:0000256" key="4">
    <source>
        <dbReference type="ARBA" id="ARBA00022692"/>
    </source>
</evidence>
<feature type="transmembrane region" description="Helical" evidence="8">
    <location>
        <begin position="180"/>
        <end position="201"/>
    </location>
</feature>
<dbReference type="PANTHER" id="PTHR32309:SF13">
    <property type="entry name" value="FERRIC ENTEROBACTIN TRANSPORT PROTEIN FEPE"/>
    <property type="match status" value="1"/>
</dbReference>
<keyword evidence="11" id="KW-1185">Reference proteome</keyword>
<evidence type="ECO:0000313" key="10">
    <source>
        <dbReference type="EMBL" id="OXM13713.1"/>
    </source>
</evidence>
<dbReference type="EMBL" id="NMUQ01000003">
    <property type="protein sequence ID" value="OXM13713.1"/>
    <property type="molecule type" value="Genomic_DNA"/>
</dbReference>
<evidence type="ECO:0000256" key="3">
    <source>
        <dbReference type="ARBA" id="ARBA00022475"/>
    </source>
</evidence>
<comment type="similarity">
    <text evidence="2">Belongs to the CpsC/CapA family.</text>
</comment>
<reference evidence="10 11" key="1">
    <citation type="submission" date="2017-07" db="EMBL/GenBank/DDBJ databases">
        <title>Paenibacillus herberti R33 genome sequencing and assembly.</title>
        <authorList>
            <person name="Su W."/>
        </authorList>
    </citation>
    <scope>NUCLEOTIDE SEQUENCE [LARGE SCALE GENOMIC DNA]</scope>
    <source>
        <strain evidence="10 11">R33</strain>
    </source>
</reference>
<dbReference type="InterPro" id="IPR050445">
    <property type="entry name" value="Bact_polysacc_biosynth/exp"/>
</dbReference>
<evidence type="ECO:0000313" key="11">
    <source>
        <dbReference type="Proteomes" id="UP000215145"/>
    </source>
</evidence>
<comment type="subcellular location">
    <subcellularLocation>
        <location evidence="1">Cell membrane</location>
        <topology evidence="1">Multi-pass membrane protein</topology>
    </subcellularLocation>
</comment>
<keyword evidence="4 8" id="KW-0812">Transmembrane</keyword>
<organism evidence="10 11">
    <name type="scientific">Paenibacillus herberti</name>
    <dbReference type="NCBI Taxonomy" id="1619309"/>
    <lineage>
        <taxon>Bacteria</taxon>
        <taxon>Bacillati</taxon>
        <taxon>Bacillota</taxon>
        <taxon>Bacilli</taxon>
        <taxon>Bacillales</taxon>
        <taxon>Paenibacillaceae</taxon>
        <taxon>Paenibacillus</taxon>
    </lineage>
</organism>
<evidence type="ECO:0000256" key="5">
    <source>
        <dbReference type="ARBA" id="ARBA00022989"/>
    </source>
</evidence>
<evidence type="ECO:0000256" key="8">
    <source>
        <dbReference type="SAM" id="Phobius"/>
    </source>
</evidence>
<dbReference type="Pfam" id="PF02706">
    <property type="entry name" value="Wzz"/>
    <property type="match status" value="1"/>
</dbReference>
<dbReference type="InterPro" id="IPR003856">
    <property type="entry name" value="LPS_length_determ_N"/>
</dbReference>
<sequence length="253" mass="27905">MVLDMDMKRYVIALKKRLWMIIILLSISTVSAYYYTQQLTPNYYSASSKFIVNNTVEVSGGEVIDFSSIGSSIRLIDTYKEIILTPAIMDKVVVQYPDLDLTANQLLSMIRVSSLNETQVMTLTATDTNHGRAVKAVNAVAKVFQTEIPKIMKINNVTILTSAQERENPRPFGQNISSNVMIAAIAALLLSCGTVILVEYLDSTIKQEEDIVQATGADALAIIPKLSKRQLNLPHKKKGHSAHSTMKAGEQAL</sequence>
<dbReference type="PANTHER" id="PTHR32309">
    <property type="entry name" value="TYROSINE-PROTEIN KINASE"/>
    <property type="match status" value="1"/>
</dbReference>
<feature type="domain" description="Polysaccharide chain length determinant N-terminal" evidence="9">
    <location>
        <begin position="4"/>
        <end position="94"/>
    </location>
</feature>
<keyword evidence="5 8" id="KW-1133">Transmembrane helix</keyword>
<name>A0A229NUX3_9BACL</name>
<keyword evidence="6 8" id="KW-0472">Membrane</keyword>
<accession>A0A229NUX3</accession>
<feature type="region of interest" description="Disordered" evidence="7">
    <location>
        <begin position="233"/>
        <end position="253"/>
    </location>
</feature>
<evidence type="ECO:0000256" key="2">
    <source>
        <dbReference type="ARBA" id="ARBA00006683"/>
    </source>
</evidence>
<dbReference type="OrthoDB" id="2360475at2"/>
<protein>
    <submittedName>
        <fullName evidence="10">Lipopolysaccharide biosynthesis protein</fullName>
    </submittedName>
</protein>
<dbReference type="GO" id="GO:0004713">
    <property type="term" value="F:protein tyrosine kinase activity"/>
    <property type="evidence" value="ECO:0007669"/>
    <property type="project" value="TreeGrafter"/>
</dbReference>